<feature type="compositionally biased region" description="Basic and acidic residues" evidence="1">
    <location>
        <begin position="52"/>
        <end position="67"/>
    </location>
</feature>
<name>A0A2Z7AWH7_9LAMI</name>
<evidence type="ECO:0000313" key="2">
    <source>
        <dbReference type="EMBL" id="KZV26251.1"/>
    </source>
</evidence>
<feature type="region of interest" description="Disordered" evidence="1">
    <location>
        <begin position="1"/>
        <end position="104"/>
    </location>
</feature>
<feature type="region of interest" description="Disordered" evidence="1">
    <location>
        <begin position="506"/>
        <end position="545"/>
    </location>
</feature>
<feature type="compositionally biased region" description="Polar residues" evidence="1">
    <location>
        <begin position="519"/>
        <end position="545"/>
    </location>
</feature>
<evidence type="ECO:0000313" key="3">
    <source>
        <dbReference type="Proteomes" id="UP000250235"/>
    </source>
</evidence>
<evidence type="ECO:0000256" key="1">
    <source>
        <dbReference type="SAM" id="MobiDB-lite"/>
    </source>
</evidence>
<feature type="compositionally biased region" description="Basic residues" evidence="1">
    <location>
        <begin position="74"/>
        <end position="85"/>
    </location>
</feature>
<proteinExistence type="predicted"/>
<dbReference type="EMBL" id="KV011442">
    <property type="protein sequence ID" value="KZV26251.1"/>
    <property type="molecule type" value="Genomic_DNA"/>
</dbReference>
<organism evidence="2 3">
    <name type="scientific">Dorcoceras hygrometricum</name>
    <dbReference type="NCBI Taxonomy" id="472368"/>
    <lineage>
        <taxon>Eukaryota</taxon>
        <taxon>Viridiplantae</taxon>
        <taxon>Streptophyta</taxon>
        <taxon>Embryophyta</taxon>
        <taxon>Tracheophyta</taxon>
        <taxon>Spermatophyta</taxon>
        <taxon>Magnoliopsida</taxon>
        <taxon>eudicotyledons</taxon>
        <taxon>Gunneridae</taxon>
        <taxon>Pentapetalae</taxon>
        <taxon>asterids</taxon>
        <taxon>lamiids</taxon>
        <taxon>Lamiales</taxon>
        <taxon>Gesneriaceae</taxon>
        <taxon>Didymocarpoideae</taxon>
        <taxon>Trichosporeae</taxon>
        <taxon>Loxocarpinae</taxon>
        <taxon>Dorcoceras</taxon>
    </lineage>
</organism>
<gene>
    <name evidence="2" type="ORF">F511_19827</name>
</gene>
<keyword evidence="3" id="KW-1185">Reference proteome</keyword>
<accession>A0A2Z7AWH7</accession>
<sequence>MRSVVASHGPGSNPRGPKILKFQNRPKRARHRISARKLHGLPETGPNQTLEEISRHDIVGASPERRPAAAPPPRKTRGGSARRRTQTAPSHHATSAREVAHHVQPASHAACDIQRCQRVHSIDSRPATIARSGDHRAATLQRRSGRRRAKPLPPKPVWIWSLSHRMRCHFNSLSQLQPPAAKRKAPKRKLRLTASSDDEFIEKESAVETVVVVQHAPTSADDVDSIIEQVVTETARMDTDDELETAAFETSVETEMGTALQDIEVTQSDNILVEVTESSAASTTKEIALATMTDVEQLSSDEELMSIDDLLKRIPGDMMLPSVLAVEPIKIKFGLGISIPGVANGDLYKASIPKIALTDKGKAPSLPKIALTDKGKAPIVTTNVVKGHPAREMVDLIFGDIDFIVQLRENVIDEVSAFYHSFSLRRRTPQNSPQVLNTLSSVSMRESRIQYLCDPQWFRDTASRGPTTIVAPESQFRTCPSDHDSIGYTRISASGESSTTMHRLLHASGSHPIPPPNDPKTNQYNQDLGLIHSTNGNHLESPNEGSSIDHQVTIYLHAQNITMFPTNETLYFTSQILVSSLGGLILILTAQSTRN</sequence>
<dbReference type="AlphaFoldDB" id="A0A2Z7AWH7"/>
<feature type="compositionally biased region" description="Basic residues" evidence="1">
    <location>
        <begin position="24"/>
        <end position="39"/>
    </location>
</feature>
<protein>
    <submittedName>
        <fullName evidence="2">Uncharacterized protein</fullName>
    </submittedName>
</protein>
<reference evidence="2 3" key="1">
    <citation type="journal article" date="2015" name="Proc. Natl. Acad. Sci. U.S.A.">
        <title>The resurrection genome of Boea hygrometrica: A blueprint for survival of dehydration.</title>
        <authorList>
            <person name="Xiao L."/>
            <person name="Yang G."/>
            <person name="Zhang L."/>
            <person name="Yang X."/>
            <person name="Zhao S."/>
            <person name="Ji Z."/>
            <person name="Zhou Q."/>
            <person name="Hu M."/>
            <person name="Wang Y."/>
            <person name="Chen M."/>
            <person name="Xu Y."/>
            <person name="Jin H."/>
            <person name="Xiao X."/>
            <person name="Hu G."/>
            <person name="Bao F."/>
            <person name="Hu Y."/>
            <person name="Wan P."/>
            <person name="Li L."/>
            <person name="Deng X."/>
            <person name="Kuang T."/>
            <person name="Xiang C."/>
            <person name="Zhu J.K."/>
            <person name="Oliver M.J."/>
            <person name="He Y."/>
        </authorList>
    </citation>
    <scope>NUCLEOTIDE SEQUENCE [LARGE SCALE GENOMIC DNA]</scope>
    <source>
        <strain evidence="3">cv. XS01</strain>
    </source>
</reference>
<dbReference type="Proteomes" id="UP000250235">
    <property type="component" value="Unassembled WGS sequence"/>
</dbReference>